<dbReference type="EMBL" id="CADCXU010019734">
    <property type="protein sequence ID" value="CAB0007886.1"/>
    <property type="molecule type" value="Genomic_DNA"/>
</dbReference>
<keyword evidence="2" id="KW-1185">Reference proteome</keyword>
<sequence>MVLPVPVLWSYQYQSCGPTSSSPMVLTVPALWSYQYLSYGTYGMVRWSVIFP</sequence>
<proteinExistence type="predicted"/>
<reference evidence="1 2" key="1">
    <citation type="submission" date="2020-02" db="EMBL/GenBank/DDBJ databases">
        <authorList>
            <person name="Ferguson B K."/>
        </authorList>
    </citation>
    <scope>NUCLEOTIDE SEQUENCE [LARGE SCALE GENOMIC DNA]</scope>
</reference>
<evidence type="ECO:0000313" key="2">
    <source>
        <dbReference type="Proteomes" id="UP000479000"/>
    </source>
</evidence>
<gene>
    <name evidence="1" type="ORF">NTEN_LOCUS13133</name>
</gene>
<protein>
    <submittedName>
        <fullName evidence="1">Uncharacterized protein</fullName>
    </submittedName>
</protein>
<organism evidence="1 2">
    <name type="scientific">Nesidiocoris tenuis</name>
    <dbReference type="NCBI Taxonomy" id="355587"/>
    <lineage>
        <taxon>Eukaryota</taxon>
        <taxon>Metazoa</taxon>
        <taxon>Ecdysozoa</taxon>
        <taxon>Arthropoda</taxon>
        <taxon>Hexapoda</taxon>
        <taxon>Insecta</taxon>
        <taxon>Pterygota</taxon>
        <taxon>Neoptera</taxon>
        <taxon>Paraneoptera</taxon>
        <taxon>Hemiptera</taxon>
        <taxon>Heteroptera</taxon>
        <taxon>Panheteroptera</taxon>
        <taxon>Cimicomorpha</taxon>
        <taxon>Miridae</taxon>
        <taxon>Dicyphina</taxon>
        <taxon>Nesidiocoris</taxon>
    </lineage>
</organism>
<name>A0A6H5GV33_9HEMI</name>
<evidence type="ECO:0000313" key="1">
    <source>
        <dbReference type="EMBL" id="CAB0007886.1"/>
    </source>
</evidence>
<dbReference type="AlphaFoldDB" id="A0A6H5GV33"/>
<accession>A0A6H5GV33</accession>
<dbReference type="Proteomes" id="UP000479000">
    <property type="component" value="Unassembled WGS sequence"/>
</dbReference>